<dbReference type="RefSeq" id="WP_323303826.1">
    <property type="nucleotide sequence ID" value="NZ_JAYGHX010000001.1"/>
</dbReference>
<comment type="caution">
    <text evidence="1">The sequence shown here is derived from an EMBL/GenBank/DDBJ whole genome shotgun (WGS) entry which is preliminary data.</text>
</comment>
<reference evidence="1 2" key="1">
    <citation type="submission" date="2023-12" db="EMBL/GenBank/DDBJ databases">
        <title>Baltic Sea Cyanobacteria.</title>
        <authorList>
            <person name="Delbaje E."/>
            <person name="Fewer D.P."/>
            <person name="Shishido T.K."/>
        </authorList>
    </citation>
    <scope>NUCLEOTIDE SEQUENCE [LARGE SCALE GENOMIC DNA]</scope>
    <source>
        <strain evidence="1 2">UHCC 0139</strain>
    </source>
</reference>
<organism evidence="1 2">
    <name type="scientific">Cyanobium gracile UHCC 0139</name>
    <dbReference type="NCBI Taxonomy" id="3110308"/>
    <lineage>
        <taxon>Bacteria</taxon>
        <taxon>Bacillati</taxon>
        <taxon>Cyanobacteriota</taxon>
        <taxon>Cyanophyceae</taxon>
        <taxon>Synechococcales</taxon>
        <taxon>Prochlorococcaceae</taxon>
        <taxon>Cyanobium</taxon>
    </lineage>
</organism>
<proteinExistence type="predicted"/>
<sequence>MASPAWELLLLRHGIAEERHPDRVDAERELTTAGRTRTRAVLERAASLGLRADRLLSSPLARARQTAEIACEAGLAGALELAQALEPGGDPLPLLPAWLSQAEGGAAAPCRLLLVGHEPDLGLLAARLLGAPPGAIAVRKAGLALLRLPVVPAGGVLAGTARLDWLVRPKLWLPRP</sequence>
<dbReference type="NCBIfam" id="TIGR00249">
    <property type="entry name" value="sixA"/>
    <property type="match status" value="1"/>
</dbReference>
<dbReference type="SUPFAM" id="SSF53254">
    <property type="entry name" value="Phosphoglycerate mutase-like"/>
    <property type="match status" value="1"/>
</dbReference>
<dbReference type="InterPro" id="IPR029033">
    <property type="entry name" value="His_PPase_superfam"/>
</dbReference>
<protein>
    <submittedName>
        <fullName evidence="1">Phosphohistidine phosphatase SixA</fullName>
    </submittedName>
</protein>
<gene>
    <name evidence="1" type="primary">sixA</name>
    <name evidence="1" type="ORF">VB738_00270</name>
</gene>
<dbReference type="CDD" id="cd07067">
    <property type="entry name" value="HP_PGM_like"/>
    <property type="match status" value="1"/>
</dbReference>
<dbReference type="Proteomes" id="UP001304461">
    <property type="component" value="Unassembled WGS sequence"/>
</dbReference>
<dbReference type="InterPro" id="IPR004449">
    <property type="entry name" value="SixA"/>
</dbReference>
<dbReference type="EMBL" id="JAYGHX010000001">
    <property type="protein sequence ID" value="MEA5389680.1"/>
    <property type="molecule type" value="Genomic_DNA"/>
</dbReference>
<keyword evidence="2" id="KW-1185">Reference proteome</keyword>
<name>A0ABU5RPN6_9CYAN</name>
<dbReference type="Pfam" id="PF00300">
    <property type="entry name" value="His_Phos_1"/>
    <property type="match status" value="1"/>
</dbReference>
<evidence type="ECO:0000313" key="2">
    <source>
        <dbReference type="Proteomes" id="UP001304461"/>
    </source>
</evidence>
<evidence type="ECO:0000313" key="1">
    <source>
        <dbReference type="EMBL" id="MEA5389680.1"/>
    </source>
</evidence>
<dbReference type="Gene3D" id="3.40.50.1240">
    <property type="entry name" value="Phosphoglycerate mutase-like"/>
    <property type="match status" value="1"/>
</dbReference>
<accession>A0ABU5RPN6</accession>
<dbReference type="InterPro" id="IPR013078">
    <property type="entry name" value="His_Pase_superF_clade-1"/>
</dbReference>